<dbReference type="Proteomes" id="UP000598996">
    <property type="component" value="Unassembled WGS sequence"/>
</dbReference>
<dbReference type="SUPFAM" id="SSF55874">
    <property type="entry name" value="ATPase domain of HSP90 chaperone/DNA topoisomerase II/histidine kinase"/>
    <property type="match status" value="1"/>
</dbReference>
<proteinExistence type="predicted"/>
<protein>
    <submittedName>
        <fullName evidence="3">ATP-binding protein</fullName>
    </submittedName>
</protein>
<dbReference type="Pfam" id="PF13581">
    <property type="entry name" value="HATPase_c_2"/>
    <property type="match status" value="1"/>
</dbReference>
<dbReference type="PANTHER" id="PTHR35526:SF3">
    <property type="entry name" value="ANTI-SIGMA-F FACTOR RSBW"/>
    <property type="match status" value="1"/>
</dbReference>
<gene>
    <name evidence="3" type="ORF">JKJ07_11860</name>
</gene>
<keyword evidence="1" id="KW-0723">Serine/threonine-protein kinase</keyword>
<evidence type="ECO:0000259" key="2">
    <source>
        <dbReference type="Pfam" id="PF13581"/>
    </source>
</evidence>
<comment type="caution">
    <text evidence="3">The sequence shown here is derived from an EMBL/GenBank/DDBJ whole genome shotgun (WGS) entry which is preliminary data.</text>
</comment>
<sequence>MRHPWPALREDQTWPTVEGIGTEILLSQTFDRDAITTLRHSVASCAGSAGLRGDRLDDFVVAVNELLTNAVRHGGGAGRVVMWSSDGDVVCEVSDAGGGLPARRHEPTVRPAADQPGGWGLWLAEELTDTFRLTTSAEGTTVRVSSRSSLSES</sequence>
<accession>A0ABS1VJX7</accession>
<evidence type="ECO:0000256" key="1">
    <source>
        <dbReference type="ARBA" id="ARBA00022527"/>
    </source>
</evidence>
<dbReference type="Gene3D" id="3.30.565.10">
    <property type="entry name" value="Histidine kinase-like ATPase, C-terminal domain"/>
    <property type="match status" value="1"/>
</dbReference>
<dbReference type="CDD" id="cd16936">
    <property type="entry name" value="HATPase_RsbW-like"/>
    <property type="match status" value="1"/>
</dbReference>
<evidence type="ECO:0000313" key="4">
    <source>
        <dbReference type="Proteomes" id="UP000598996"/>
    </source>
</evidence>
<feature type="domain" description="Histidine kinase/HSP90-like ATPase" evidence="2">
    <location>
        <begin position="32"/>
        <end position="145"/>
    </location>
</feature>
<keyword evidence="1" id="KW-0418">Kinase</keyword>
<keyword evidence="3" id="KW-0067">ATP-binding</keyword>
<dbReference type="InterPro" id="IPR050267">
    <property type="entry name" value="Anti-sigma-factor_SerPK"/>
</dbReference>
<dbReference type="InterPro" id="IPR003594">
    <property type="entry name" value="HATPase_dom"/>
</dbReference>
<reference evidence="3 4" key="1">
    <citation type="submission" date="2021-01" db="EMBL/GenBank/DDBJ databases">
        <title>Actinoplanes sp. nov. LDG1-01 isolated from lichen.</title>
        <authorList>
            <person name="Saeng-In P."/>
            <person name="Phongsopitanun W."/>
            <person name="Kanchanasin P."/>
            <person name="Yuki M."/>
            <person name="Kudo T."/>
            <person name="Ohkuma M."/>
            <person name="Tanasupawat S."/>
        </authorList>
    </citation>
    <scope>NUCLEOTIDE SEQUENCE [LARGE SCALE GENOMIC DNA]</scope>
    <source>
        <strain evidence="3 4">LDG1-01</strain>
    </source>
</reference>
<dbReference type="EMBL" id="JAENHO010000003">
    <property type="protein sequence ID" value="MBL7255008.1"/>
    <property type="molecule type" value="Genomic_DNA"/>
</dbReference>
<dbReference type="PANTHER" id="PTHR35526">
    <property type="entry name" value="ANTI-SIGMA-F FACTOR RSBW-RELATED"/>
    <property type="match status" value="1"/>
</dbReference>
<keyword evidence="3" id="KW-0547">Nucleotide-binding</keyword>
<keyword evidence="4" id="KW-1185">Reference proteome</keyword>
<dbReference type="RefSeq" id="WP_202991502.1">
    <property type="nucleotide sequence ID" value="NZ_JAENHO010000003.1"/>
</dbReference>
<keyword evidence="1" id="KW-0808">Transferase</keyword>
<evidence type="ECO:0000313" key="3">
    <source>
        <dbReference type="EMBL" id="MBL7255008.1"/>
    </source>
</evidence>
<name>A0ABS1VJX7_9ACTN</name>
<dbReference type="GO" id="GO:0005524">
    <property type="term" value="F:ATP binding"/>
    <property type="evidence" value="ECO:0007669"/>
    <property type="project" value="UniProtKB-KW"/>
</dbReference>
<organism evidence="3 4">
    <name type="scientific">Paractinoplanes lichenicola</name>
    <dbReference type="NCBI Taxonomy" id="2802976"/>
    <lineage>
        <taxon>Bacteria</taxon>
        <taxon>Bacillati</taxon>
        <taxon>Actinomycetota</taxon>
        <taxon>Actinomycetes</taxon>
        <taxon>Micromonosporales</taxon>
        <taxon>Micromonosporaceae</taxon>
        <taxon>Paractinoplanes</taxon>
    </lineage>
</organism>
<dbReference type="InterPro" id="IPR036890">
    <property type="entry name" value="HATPase_C_sf"/>
</dbReference>